<dbReference type="PANTHER" id="PTHR30543:SF21">
    <property type="entry name" value="NAD(P)H-DEPENDENT FMN REDUCTASE LOT6"/>
    <property type="match status" value="1"/>
</dbReference>
<dbReference type="AlphaFoldDB" id="A0A6G9AU14"/>
<name>A0A6G9AU14_9BACT</name>
<dbReference type="KEGG" id="spib:G8759_25885"/>
<evidence type="ECO:0000313" key="2">
    <source>
        <dbReference type="EMBL" id="QIP15816.1"/>
    </source>
</evidence>
<dbReference type="InterPro" id="IPR050712">
    <property type="entry name" value="NAD(P)H-dep_reductase"/>
</dbReference>
<dbReference type="EMBL" id="CP050063">
    <property type="protein sequence ID" value="QIP15816.1"/>
    <property type="molecule type" value="Genomic_DNA"/>
</dbReference>
<dbReference type="InterPro" id="IPR029039">
    <property type="entry name" value="Flavoprotein-like_sf"/>
</dbReference>
<dbReference type="Pfam" id="PF03358">
    <property type="entry name" value="FMN_red"/>
    <property type="match status" value="1"/>
</dbReference>
<dbReference type="GO" id="GO:0010181">
    <property type="term" value="F:FMN binding"/>
    <property type="evidence" value="ECO:0007669"/>
    <property type="project" value="TreeGrafter"/>
</dbReference>
<dbReference type="PANTHER" id="PTHR30543">
    <property type="entry name" value="CHROMATE REDUCTASE"/>
    <property type="match status" value="1"/>
</dbReference>
<dbReference type="GO" id="GO:0005829">
    <property type="term" value="C:cytosol"/>
    <property type="evidence" value="ECO:0007669"/>
    <property type="project" value="TreeGrafter"/>
</dbReference>
<evidence type="ECO:0000259" key="1">
    <source>
        <dbReference type="Pfam" id="PF03358"/>
    </source>
</evidence>
<dbReference type="Gene3D" id="3.40.50.360">
    <property type="match status" value="1"/>
</dbReference>
<sequence>MFTLKIIIASTRPGRKGPAMAAWIQELASQRSEFTVELLDLAQINLPFMDEPNHPRLQRYEHQHTKDWSATIDAADAFIFVTPEYNHGFPAPLKNALDYLVKEWAYKPVAFVSYGGIAGGTRAVQLLKPVLTSLKMTPLTEAVNIPFFAKYLDDQDGFQADETLTKTAEDMLTELTKWTATLRSMRMA</sequence>
<reference evidence="2 3" key="1">
    <citation type="submission" date="2020-03" db="EMBL/GenBank/DDBJ databases">
        <authorList>
            <person name="Kim M.K."/>
        </authorList>
    </citation>
    <scope>NUCLEOTIDE SEQUENCE [LARGE SCALE GENOMIC DNA]</scope>
    <source>
        <strain evidence="2 3">BT328</strain>
    </source>
</reference>
<dbReference type="InterPro" id="IPR005025">
    <property type="entry name" value="FMN_Rdtase-like_dom"/>
</dbReference>
<feature type="domain" description="NADPH-dependent FMN reductase-like" evidence="1">
    <location>
        <begin position="6"/>
        <end position="148"/>
    </location>
</feature>
<dbReference type="RefSeq" id="WP_167214816.1">
    <property type="nucleotide sequence ID" value="NZ_CP050063.1"/>
</dbReference>
<dbReference type="GO" id="GO:0016491">
    <property type="term" value="F:oxidoreductase activity"/>
    <property type="evidence" value="ECO:0007669"/>
    <property type="project" value="InterPro"/>
</dbReference>
<gene>
    <name evidence="2" type="ORF">G8759_25885</name>
</gene>
<accession>A0A6G9AU14</accession>
<evidence type="ECO:0000313" key="3">
    <source>
        <dbReference type="Proteomes" id="UP000501802"/>
    </source>
</evidence>
<keyword evidence="3" id="KW-1185">Reference proteome</keyword>
<organism evidence="2 3">
    <name type="scientific">Spirosoma aureum</name>
    <dbReference type="NCBI Taxonomy" id="2692134"/>
    <lineage>
        <taxon>Bacteria</taxon>
        <taxon>Pseudomonadati</taxon>
        <taxon>Bacteroidota</taxon>
        <taxon>Cytophagia</taxon>
        <taxon>Cytophagales</taxon>
        <taxon>Cytophagaceae</taxon>
        <taxon>Spirosoma</taxon>
    </lineage>
</organism>
<protein>
    <submittedName>
        <fullName evidence="2">NAD(P)H-dependent oxidoreductase</fullName>
    </submittedName>
</protein>
<dbReference type="Proteomes" id="UP000501802">
    <property type="component" value="Chromosome"/>
</dbReference>
<proteinExistence type="predicted"/>
<dbReference type="SUPFAM" id="SSF52218">
    <property type="entry name" value="Flavoproteins"/>
    <property type="match status" value="1"/>
</dbReference>